<evidence type="ECO:0000256" key="1">
    <source>
        <dbReference type="ARBA" id="ARBA00006987"/>
    </source>
</evidence>
<keyword evidence="2" id="KW-0732">Signal</keyword>
<dbReference type="EMBL" id="JAAVNE010000057">
    <property type="protein sequence ID" value="NKC33893.1"/>
    <property type="molecule type" value="Genomic_DNA"/>
</dbReference>
<dbReference type="PANTHER" id="PTHR42928">
    <property type="entry name" value="TRICARBOXYLATE-BINDING PROTEIN"/>
    <property type="match status" value="1"/>
</dbReference>
<feature type="chain" id="PRO_5046875840" description="Tripartite tricarboxylate transporter family receptor" evidence="2">
    <location>
        <begin position="21"/>
        <end position="72"/>
    </location>
</feature>
<proteinExistence type="inferred from homology"/>
<dbReference type="Gene3D" id="3.40.190.150">
    <property type="entry name" value="Bordetella uptake gene, domain 1"/>
    <property type="match status" value="1"/>
</dbReference>
<evidence type="ECO:0000313" key="3">
    <source>
        <dbReference type="EMBL" id="NKC33893.1"/>
    </source>
</evidence>
<evidence type="ECO:0008006" key="5">
    <source>
        <dbReference type="Google" id="ProtNLM"/>
    </source>
</evidence>
<dbReference type="PANTHER" id="PTHR42928:SF5">
    <property type="entry name" value="BLR1237 PROTEIN"/>
    <property type="match status" value="1"/>
</dbReference>
<dbReference type="InterPro" id="IPR042100">
    <property type="entry name" value="Bug_dom1"/>
</dbReference>
<evidence type="ECO:0000313" key="4">
    <source>
        <dbReference type="Proteomes" id="UP000787635"/>
    </source>
</evidence>
<protein>
    <recommendedName>
        <fullName evidence="5">Tripartite tricarboxylate transporter family receptor</fullName>
    </recommendedName>
</protein>
<dbReference type="Proteomes" id="UP000787635">
    <property type="component" value="Unassembled WGS sequence"/>
</dbReference>
<organism evidence="3 4">
    <name type="scientific">Falsiroseomonas selenitidurans</name>
    <dbReference type="NCBI Taxonomy" id="2716335"/>
    <lineage>
        <taxon>Bacteria</taxon>
        <taxon>Pseudomonadati</taxon>
        <taxon>Pseudomonadota</taxon>
        <taxon>Alphaproteobacteria</taxon>
        <taxon>Acetobacterales</taxon>
        <taxon>Roseomonadaceae</taxon>
        <taxon>Falsiroseomonas</taxon>
    </lineage>
</organism>
<sequence length="72" mass="7175">MLAPAGTPAAVVAAANAAFAAMVAMPDVRARRETTQGAVVVGGPPEAFGRFIADESAQWGPVVRAAGIRAAN</sequence>
<comment type="similarity">
    <text evidence="1">Belongs to the UPF0065 (bug) family.</text>
</comment>
<keyword evidence="4" id="KW-1185">Reference proteome</keyword>
<gene>
    <name evidence="3" type="ORF">HEQ75_23750</name>
</gene>
<reference evidence="3 4" key="1">
    <citation type="submission" date="2020-03" db="EMBL/GenBank/DDBJ databases">
        <title>Roseomonas selenitidurans sp. nov. isolated from urban soil.</title>
        <authorList>
            <person name="Liu H."/>
        </authorList>
    </citation>
    <scope>NUCLEOTIDE SEQUENCE [LARGE SCALE GENOMIC DNA]</scope>
    <source>
        <strain evidence="3 4">BU-1</strain>
    </source>
</reference>
<comment type="caution">
    <text evidence="3">The sequence shown here is derived from an EMBL/GenBank/DDBJ whole genome shotgun (WGS) entry which is preliminary data.</text>
</comment>
<dbReference type="InterPro" id="IPR005064">
    <property type="entry name" value="BUG"/>
</dbReference>
<name>A0ABX1EDR0_9PROT</name>
<feature type="signal peptide" evidence="2">
    <location>
        <begin position="1"/>
        <end position="20"/>
    </location>
</feature>
<evidence type="ECO:0000256" key="2">
    <source>
        <dbReference type="SAM" id="SignalP"/>
    </source>
</evidence>
<accession>A0ABX1EDR0</accession>